<protein>
    <submittedName>
        <fullName evidence="3">Glycosyl transferase family 11</fullName>
    </submittedName>
</protein>
<dbReference type="Pfam" id="PF01531">
    <property type="entry name" value="Glyco_transf_11"/>
    <property type="match status" value="1"/>
</dbReference>
<dbReference type="CDD" id="cd11301">
    <property type="entry name" value="Fut1_Fut2_like"/>
    <property type="match status" value="1"/>
</dbReference>
<evidence type="ECO:0000313" key="3">
    <source>
        <dbReference type="EMBL" id="SEG51647.1"/>
    </source>
</evidence>
<dbReference type="GO" id="GO:0016020">
    <property type="term" value="C:membrane"/>
    <property type="evidence" value="ECO:0007669"/>
    <property type="project" value="InterPro"/>
</dbReference>
<dbReference type="GO" id="GO:0008107">
    <property type="term" value="F:galactoside 2-alpha-L-fucosyltransferase activity"/>
    <property type="evidence" value="ECO:0007669"/>
    <property type="project" value="InterPro"/>
</dbReference>
<evidence type="ECO:0000313" key="4">
    <source>
        <dbReference type="Proteomes" id="UP000236737"/>
    </source>
</evidence>
<dbReference type="PANTHER" id="PTHR11927">
    <property type="entry name" value="GALACTOSIDE 2-L-FUCOSYLTRANSFERASE"/>
    <property type="match status" value="1"/>
</dbReference>
<name>A0A1H6AUC7_9FLAO</name>
<dbReference type="Proteomes" id="UP000236737">
    <property type="component" value="Unassembled WGS sequence"/>
</dbReference>
<dbReference type="AlphaFoldDB" id="A0A1H6AUC7"/>
<dbReference type="InterPro" id="IPR002516">
    <property type="entry name" value="Glyco_trans_11"/>
</dbReference>
<keyword evidence="4" id="KW-1185">Reference proteome</keyword>
<evidence type="ECO:0000256" key="1">
    <source>
        <dbReference type="ARBA" id="ARBA00022676"/>
    </source>
</evidence>
<evidence type="ECO:0000256" key="2">
    <source>
        <dbReference type="ARBA" id="ARBA00022679"/>
    </source>
</evidence>
<organism evidence="3 4">
    <name type="scientific">Flavobacterium urumqiense</name>
    <dbReference type="NCBI Taxonomy" id="935224"/>
    <lineage>
        <taxon>Bacteria</taxon>
        <taxon>Pseudomonadati</taxon>
        <taxon>Bacteroidota</taxon>
        <taxon>Flavobacteriia</taxon>
        <taxon>Flavobacteriales</taxon>
        <taxon>Flavobacteriaceae</taxon>
        <taxon>Flavobacterium</taxon>
    </lineage>
</organism>
<proteinExistence type="predicted"/>
<dbReference type="EMBL" id="FNVP01000020">
    <property type="protein sequence ID" value="SEG51647.1"/>
    <property type="molecule type" value="Genomic_DNA"/>
</dbReference>
<dbReference type="PANTHER" id="PTHR11927:SF9">
    <property type="entry name" value="L-FUCOSYLTRANSFERASE"/>
    <property type="match status" value="1"/>
</dbReference>
<keyword evidence="1" id="KW-0328">Glycosyltransferase</keyword>
<gene>
    <name evidence="3" type="ORF">SAMN04488130_1207</name>
</gene>
<dbReference type="GO" id="GO:0005975">
    <property type="term" value="P:carbohydrate metabolic process"/>
    <property type="evidence" value="ECO:0007669"/>
    <property type="project" value="InterPro"/>
</dbReference>
<keyword evidence="2 3" id="KW-0808">Transferase</keyword>
<dbReference type="RefSeq" id="WP_104000999.1">
    <property type="nucleotide sequence ID" value="NZ_FNVP01000020.1"/>
</dbReference>
<dbReference type="OrthoDB" id="9794601at2"/>
<accession>A0A1H6AUC7</accession>
<reference evidence="4" key="1">
    <citation type="submission" date="2016-10" db="EMBL/GenBank/DDBJ databases">
        <authorList>
            <person name="Varghese N."/>
            <person name="Submissions S."/>
        </authorList>
    </citation>
    <scope>NUCLEOTIDE SEQUENCE [LARGE SCALE GENOMIC DNA]</scope>
    <source>
        <strain evidence="4">CGMCC 1.9230</strain>
    </source>
</reference>
<sequence>MITFSKLEKKGHLGNQLFQIASTIGIAVENDHDFCFPKWSHNWFFKNELPVLLNQEFTAYKEEQFHYKSKKLDAENYDLEGWFQSEKYFDIELTKYYFEFKADFIQQLKNVYKEAFSKKTILLSIRRGDFVDHKDYFQLPINYYVLALLHNFPDWKERNLIVLSDDIDYCKFHFSFLDNAFFGDCLSGIEQLALGSLCDDFIISNSTFSWWCAWLGEKEHSTVVRPLHYFTAAKNKKDNDNDYFPDRWKIFNHLNLKIDLQNTVVALKSLNPITEEYLSHYFHFANENQMFYWSSFKESNTLKENSLLLINDCIIPPFCIYNAIQKEENSVGFLKGSYLNISKYLDYDLFKKQFDYGLFTKILNQKKGKHNPKELLFVFFPTKPTEKEISFLKNLHKSKVFEAPGYSLYFSFAGKIKGFFESKYYLAVKKRSLIVFIKTSVKNIIRPKKN</sequence>